<evidence type="ECO:0000256" key="2">
    <source>
        <dbReference type="ARBA" id="ARBA00008814"/>
    </source>
</evidence>
<keyword evidence="8" id="KW-1185">Reference proteome</keyword>
<name>A0A0B8P0S1_9VIBR</name>
<dbReference type="Proteomes" id="UP000031671">
    <property type="component" value="Unassembled WGS sequence"/>
</dbReference>
<keyword evidence="4" id="KW-0408">Iron</keyword>
<dbReference type="InterPro" id="IPR051313">
    <property type="entry name" value="Bact_iron-sidero_bind"/>
</dbReference>
<evidence type="ECO:0000313" key="7">
    <source>
        <dbReference type="EMBL" id="GAM56574.1"/>
    </source>
</evidence>
<dbReference type="GO" id="GO:0030288">
    <property type="term" value="C:outer membrane-bounded periplasmic space"/>
    <property type="evidence" value="ECO:0007669"/>
    <property type="project" value="TreeGrafter"/>
</dbReference>
<keyword evidence="3" id="KW-0813">Transport</keyword>
<dbReference type="GO" id="GO:1901678">
    <property type="term" value="P:iron coordination entity transport"/>
    <property type="evidence" value="ECO:0007669"/>
    <property type="project" value="UniProtKB-ARBA"/>
</dbReference>
<dbReference type="PROSITE" id="PS50983">
    <property type="entry name" value="FE_B12_PBP"/>
    <property type="match status" value="1"/>
</dbReference>
<dbReference type="SUPFAM" id="SSF53807">
    <property type="entry name" value="Helical backbone' metal receptor"/>
    <property type="match status" value="1"/>
</dbReference>
<evidence type="ECO:0000313" key="8">
    <source>
        <dbReference type="Proteomes" id="UP000031671"/>
    </source>
</evidence>
<dbReference type="AlphaFoldDB" id="A0A0B8P0S1"/>
<dbReference type="PANTHER" id="PTHR30532:SF1">
    <property type="entry name" value="IRON(3+)-HYDROXAMATE-BINDING PROTEIN FHUD"/>
    <property type="match status" value="1"/>
</dbReference>
<protein>
    <submittedName>
        <fullName evidence="7">Periplasmic iron-binding protein fecB</fullName>
    </submittedName>
</protein>
<dbReference type="Pfam" id="PF01497">
    <property type="entry name" value="Peripla_BP_2"/>
    <property type="match status" value="1"/>
</dbReference>
<dbReference type="EMBL" id="BBRZ01000032">
    <property type="protein sequence ID" value="GAM56574.1"/>
    <property type="molecule type" value="Genomic_DNA"/>
</dbReference>
<evidence type="ECO:0000256" key="5">
    <source>
        <dbReference type="ARBA" id="ARBA00022729"/>
    </source>
</evidence>
<keyword evidence="4" id="KW-0406">Ion transport</keyword>
<dbReference type="InterPro" id="IPR002491">
    <property type="entry name" value="ABC_transptr_periplasmic_BD"/>
</dbReference>
<comment type="caution">
    <text evidence="7">The sequence shown here is derived from an EMBL/GenBank/DDBJ whole genome shotgun (WGS) entry which is preliminary data.</text>
</comment>
<evidence type="ECO:0000259" key="6">
    <source>
        <dbReference type="PROSITE" id="PS50983"/>
    </source>
</evidence>
<sequence>MPTIKTNTFPRVASVSTFGGEVSLALGEVPVAVSNYPGGFPSYLNELKQASELGPRSRTSFEALYTAKPDLIVGLGRMIEPYYQRYSDIAPALGYDLITVDDSNKAIAQTSKVLGKEAEGIRINQCFEQTLEKMHSKIGDQKLSGLFLTSAGVTPRAYYSHFMTVSLMERLNIESANGPSPYSAKTPYSGQVGLEWLIKLNPDIIFMYQGSKPQFVDSKIWQNLSAVKNNRVYEVSMAWREPEGPYSRLWVSMDIAHKAYPELFDAPSKEKVEEALCR</sequence>
<dbReference type="PANTHER" id="PTHR30532">
    <property type="entry name" value="IRON III DICITRATE-BINDING PERIPLASMIC PROTEIN"/>
    <property type="match status" value="1"/>
</dbReference>
<keyword evidence="5" id="KW-0732">Signal</keyword>
<reference evidence="7 8" key="2">
    <citation type="submission" date="2015-01" db="EMBL/GenBank/DDBJ databases">
        <authorList>
            <consortium name="NBRP consortium"/>
            <person name="Sawabe T."/>
            <person name="Meirelles P."/>
            <person name="Feng G."/>
            <person name="Sayaka M."/>
            <person name="Hattori M."/>
            <person name="Ohkuma M."/>
        </authorList>
    </citation>
    <scope>NUCLEOTIDE SEQUENCE [LARGE SCALE GENOMIC DNA]</scope>
    <source>
        <strain evidence="8">JCM 19231</strain>
    </source>
</reference>
<evidence type="ECO:0000256" key="1">
    <source>
        <dbReference type="ARBA" id="ARBA00004196"/>
    </source>
</evidence>
<keyword evidence="4" id="KW-0410">Iron transport</keyword>
<feature type="domain" description="Fe/B12 periplasmic-binding" evidence="6">
    <location>
        <begin position="11"/>
        <end position="263"/>
    </location>
</feature>
<organism evidence="7 8">
    <name type="scientific">Vibrio ishigakensis</name>
    <dbReference type="NCBI Taxonomy" id="1481914"/>
    <lineage>
        <taxon>Bacteria</taxon>
        <taxon>Pseudomonadati</taxon>
        <taxon>Pseudomonadota</taxon>
        <taxon>Gammaproteobacteria</taxon>
        <taxon>Vibrionales</taxon>
        <taxon>Vibrionaceae</taxon>
        <taxon>Vibrio</taxon>
    </lineage>
</organism>
<dbReference type="Gene3D" id="3.40.50.1980">
    <property type="entry name" value="Nitrogenase molybdenum iron protein domain"/>
    <property type="match status" value="2"/>
</dbReference>
<gene>
    <name evidence="7" type="ORF">JCM19231_685</name>
</gene>
<accession>A0A0B8P0S1</accession>
<comment type="subcellular location">
    <subcellularLocation>
        <location evidence="1">Cell envelope</location>
    </subcellularLocation>
</comment>
<evidence type="ECO:0000256" key="4">
    <source>
        <dbReference type="ARBA" id="ARBA00022496"/>
    </source>
</evidence>
<comment type="similarity">
    <text evidence="2">Belongs to the bacterial solute-binding protein 8 family.</text>
</comment>
<proteinExistence type="inferred from homology"/>
<reference evidence="7 8" key="1">
    <citation type="submission" date="2015-01" db="EMBL/GenBank/DDBJ databases">
        <title>Vibrio sp. C1 JCM 19231 whole genome shotgun sequence.</title>
        <authorList>
            <person name="Sawabe T."/>
            <person name="Meirelles P."/>
            <person name="Feng G."/>
            <person name="Sayaka M."/>
            <person name="Hattori M."/>
            <person name="Ohkuma M."/>
        </authorList>
    </citation>
    <scope>NUCLEOTIDE SEQUENCE [LARGE SCALE GENOMIC DNA]</scope>
    <source>
        <strain evidence="8">JCM 19231</strain>
    </source>
</reference>
<evidence type="ECO:0000256" key="3">
    <source>
        <dbReference type="ARBA" id="ARBA00022448"/>
    </source>
</evidence>